<evidence type="ECO:0000313" key="4">
    <source>
        <dbReference type="Proteomes" id="UP000289821"/>
    </source>
</evidence>
<accession>A0A4Q0NUU0</accession>
<dbReference type="EMBL" id="QOVI01000003">
    <property type="protein sequence ID" value="RXG15425.1"/>
    <property type="molecule type" value="Genomic_DNA"/>
</dbReference>
<evidence type="ECO:0000256" key="1">
    <source>
        <dbReference type="ARBA" id="ARBA00022729"/>
    </source>
</evidence>
<reference evidence="3 4" key="1">
    <citation type="submission" date="2018-07" db="EMBL/GenBank/DDBJ databases">
        <title>Leeuwenhoekiella genomics.</title>
        <authorList>
            <person name="Tahon G."/>
            <person name="Willems A."/>
        </authorList>
    </citation>
    <scope>NUCLEOTIDE SEQUENCE [LARGE SCALE GENOMIC DNA]</scope>
    <source>
        <strain evidence="3 4">R-50232</strain>
    </source>
</reference>
<protein>
    <submittedName>
        <fullName evidence="3">Putative secreted protein (Por secretion system target)</fullName>
    </submittedName>
</protein>
<keyword evidence="4" id="KW-1185">Reference proteome</keyword>
<dbReference type="InterPro" id="IPR026444">
    <property type="entry name" value="Secre_tail"/>
</dbReference>
<dbReference type="Proteomes" id="UP000289821">
    <property type="component" value="Unassembled WGS sequence"/>
</dbReference>
<proteinExistence type="predicted"/>
<sequence>MNNSIHIVNLVSSQKYSFMRNFYSKLFFLMLPILASGQLYIGEGSSNSYVYNKGEIVFVTQDVNLQGDPDQEGGNFYLREEGQLIQGNESSLNEGNGIVSVFQQNTRNKWDYHYWSSPVGDPTNTIPLSNTGTNGFGNSDGKGNSRFYQPDDNNGGIYQPLSETSIESNPVPFIGGYDSQIVSGSYEIPSYWLYKFVTSNSYGQWRKIDGTTYSLNPGEGFTMKGIGTDISIAGVERSLDFRGRPNNGTIKVAVANEQLTLVGNPYPSAMNLSYYLLYNSGQSVTGCNLPYRSEITPTSGNQVITGAAYFWESDPTVQSHYVKDYQGGYGTFTPIDCSYSGSYAPAIFVKATNEGERALEPVPNLDQNGDPIYVDGNGDPIHADENGIPYEFVPDYDTDGNLQYDENGEIIYEMQTIATGKTGETIERRFAPVGQGFFIEGTTSGFATALNAFRVFVKESIPNKSQFKQSSSTTSTSKIAKNSVANEASALKAGAVSYDQDGFLILPEFNIEILINDLYIRRIKSITYDDSTLGFDNAKDGDNISELNTDISYVVENSERSVITNVFPYEIDVKLPLKVSGAAEINTYEMQVSELNFTPDESIYLHDKQTDEYHDILNESYEFELEKGTYTNRFEIVFKDAKTLDVEEIEEVKRSFNIYQNNGRAELTVLNPLETELKEINVFDISGRLLVSKLNEGTNSKVTIPSGAWSDGIYIIRVTTRENIEYSKKISVKNLK</sequence>
<dbReference type="Pfam" id="PF18962">
    <property type="entry name" value="Por_Secre_tail"/>
    <property type="match status" value="1"/>
</dbReference>
<name>A0A4Q0NUU0_9FLAO</name>
<dbReference type="NCBIfam" id="TIGR04183">
    <property type="entry name" value="Por_Secre_tail"/>
    <property type="match status" value="1"/>
</dbReference>
<keyword evidence="1" id="KW-0732">Signal</keyword>
<gene>
    <name evidence="3" type="ORF">DSM04_103314</name>
</gene>
<evidence type="ECO:0000259" key="2">
    <source>
        <dbReference type="Pfam" id="PF18962"/>
    </source>
</evidence>
<evidence type="ECO:0000313" key="3">
    <source>
        <dbReference type="EMBL" id="RXG15425.1"/>
    </source>
</evidence>
<dbReference type="AlphaFoldDB" id="A0A4Q0NUU0"/>
<organism evidence="3 4">
    <name type="scientific">Leeuwenhoekiella aestuarii</name>
    <dbReference type="NCBI Taxonomy" id="2249426"/>
    <lineage>
        <taxon>Bacteria</taxon>
        <taxon>Pseudomonadati</taxon>
        <taxon>Bacteroidota</taxon>
        <taxon>Flavobacteriia</taxon>
        <taxon>Flavobacteriales</taxon>
        <taxon>Flavobacteriaceae</taxon>
        <taxon>Leeuwenhoekiella</taxon>
    </lineage>
</organism>
<comment type="caution">
    <text evidence="3">The sequence shown here is derived from an EMBL/GenBank/DDBJ whole genome shotgun (WGS) entry which is preliminary data.</text>
</comment>
<feature type="domain" description="Secretion system C-terminal sorting" evidence="2">
    <location>
        <begin position="668"/>
        <end position="730"/>
    </location>
</feature>